<dbReference type="InterPro" id="IPR002885">
    <property type="entry name" value="PPR_rpt"/>
</dbReference>
<dbReference type="NCBIfam" id="TIGR00756">
    <property type="entry name" value="PPR"/>
    <property type="match status" value="3"/>
</dbReference>
<feature type="region of interest" description="Disordered" evidence="3">
    <location>
        <begin position="283"/>
        <end position="302"/>
    </location>
</feature>
<feature type="repeat" description="PPR" evidence="2">
    <location>
        <begin position="248"/>
        <end position="282"/>
    </location>
</feature>
<keyword evidence="5" id="KW-1185">Reference proteome</keyword>
<dbReference type="PANTHER" id="PTHR47933">
    <property type="entry name" value="PENTATRICOPEPTIDE REPEAT-CONTAINING PROTEIN 1, MITOCHONDRIAL"/>
    <property type="match status" value="1"/>
</dbReference>
<dbReference type="GO" id="GO:0003729">
    <property type="term" value="F:mRNA binding"/>
    <property type="evidence" value="ECO:0007669"/>
    <property type="project" value="TreeGrafter"/>
</dbReference>
<dbReference type="EMBL" id="CAICTM010001593">
    <property type="protein sequence ID" value="CAB9524847.1"/>
    <property type="molecule type" value="Genomic_DNA"/>
</dbReference>
<dbReference type="AlphaFoldDB" id="A0A9N8HTI5"/>
<dbReference type="PROSITE" id="PS51375">
    <property type="entry name" value="PPR"/>
    <property type="match status" value="5"/>
</dbReference>
<proteinExistence type="predicted"/>
<evidence type="ECO:0000256" key="1">
    <source>
        <dbReference type="ARBA" id="ARBA00022737"/>
    </source>
</evidence>
<evidence type="ECO:0000256" key="2">
    <source>
        <dbReference type="PROSITE-ProRule" id="PRU00708"/>
    </source>
</evidence>
<feature type="repeat" description="PPR" evidence="2">
    <location>
        <begin position="382"/>
        <end position="416"/>
    </location>
</feature>
<dbReference type="InterPro" id="IPR051240">
    <property type="entry name" value="Mito_RNA-Proc/Resp"/>
</dbReference>
<evidence type="ECO:0000313" key="5">
    <source>
        <dbReference type="Proteomes" id="UP001153069"/>
    </source>
</evidence>
<keyword evidence="1" id="KW-0677">Repeat</keyword>
<feature type="repeat" description="PPR" evidence="2">
    <location>
        <begin position="302"/>
        <end position="332"/>
    </location>
</feature>
<dbReference type="InterPro" id="IPR011990">
    <property type="entry name" value="TPR-like_helical_dom_sf"/>
</dbReference>
<evidence type="ECO:0000313" key="4">
    <source>
        <dbReference type="EMBL" id="CAB9524847.1"/>
    </source>
</evidence>
<feature type="repeat" description="PPR" evidence="2">
    <location>
        <begin position="213"/>
        <end position="247"/>
    </location>
</feature>
<protein>
    <submittedName>
        <fullName evidence="4">Pentatricopeptide repeat-containing protein</fullName>
    </submittedName>
</protein>
<comment type="caution">
    <text evidence="4">The sequence shown here is derived from an EMBL/GenBank/DDBJ whole genome shotgun (WGS) entry which is preliminary data.</text>
</comment>
<organism evidence="4 5">
    <name type="scientific">Seminavis robusta</name>
    <dbReference type="NCBI Taxonomy" id="568900"/>
    <lineage>
        <taxon>Eukaryota</taxon>
        <taxon>Sar</taxon>
        <taxon>Stramenopiles</taxon>
        <taxon>Ochrophyta</taxon>
        <taxon>Bacillariophyta</taxon>
        <taxon>Bacillariophyceae</taxon>
        <taxon>Bacillariophycidae</taxon>
        <taxon>Naviculales</taxon>
        <taxon>Naviculaceae</taxon>
        <taxon>Seminavis</taxon>
    </lineage>
</organism>
<dbReference type="Pfam" id="PF01535">
    <property type="entry name" value="PPR"/>
    <property type="match status" value="3"/>
</dbReference>
<sequence length="797" mass="88926">MTCEDDKVVLTDFQAKKLTALEQIRSRKFLAAFQSIRDLVVMAEEEEEEETYFRTSRKVDQALQRFTSEAFVAPYEGAAARRRIMLGMDAVALQLSSNLAPPYDTVPKRVYLNALRALTVMNEMQQSAGYGGNATTSLGADSTYSPFRILQRLVTGVGIRRKEAGSCTAYSNESIQEKDFNMVLNSFSNMGRMDMAHKIVALQERTENAPPLSPVGYSILVKGYGRRGDLRNVDMIVAHAKANGIVPDRIMLNSLIDAYVNCNAMDKAKTLFDCMAKGGSSSHRGTLKWVRNPDSGEVPRPNQRTYNTILKGLAKSGSLKEVLSMSQKMEMKRLWDDVTTNTLVHAAVLNGNFDLAEAVLDRHTSSANARANRGRRRNEHPNVEAYTELLDGYSKASQLNNALQVMQTMKDRGVEPNEFTYTCLIAAFARHGQVDKAKKTIRYMTTTGGLKPTAVTYNAFISALLSLPEGQQDERDDDQCSRAVLPAPTDDQVDEAIGIFYDMMRSGIRPNDVTLATLIIALGRCRPAPRIEEAKELVGKLEKNGIVSYKNNHKVVTALVQSCGLSGDINGALDWFRMLKRPDLVAVNAFLDACCRCGYEDVAMKTFRHFFGPGDGGSSAILQPSVISFSILIRALLKKDTVPASEDAQILYIEMKDAQKLFPDQAMVDLVLKTVIRTGKLQKKDVPLVASIVRDAKELEWRPGQLERRRRAIKAVLSSRSRLLSVWNDEDDDILLREIKSEDTLLKRKGWNKVDSGFRLWGGGKMDIQVEGENDRPVDEFLESKGWNDMESGFRIF</sequence>
<feature type="repeat" description="PPR" evidence="2">
    <location>
        <begin position="417"/>
        <end position="451"/>
    </location>
</feature>
<dbReference type="Gene3D" id="1.25.40.10">
    <property type="entry name" value="Tetratricopeptide repeat domain"/>
    <property type="match status" value="4"/>
</dbReference>
<dbReference type="PANTHER" id="PTHR47933:SF11">
    <property type="entry name" value="PENTATRICOPEPTIDE REPEAT-CONTAINING PROTEIN 2"/>
    <property type="match status" value="1"/>
</dbReference>
<reference evidence="4" key="1">
    <citation type="submission" date="2020-06" db="EMBL/GenBank/DDBJ databases">
        <authorList>
            <consortium name="Plant Systems Biology data submission"/>
        </authorList>
    </citation>
    <scope>NUCLEOTIDE SEQUENCE</scope>
    <source>
        <strain evidence="4">D6</strain>
    </source>
</reference>
<accession>A0A9N8HTI5</accession>
<name>A0A9N8HTI5_9STRA</name>
<dbReference type="Pfam" id="PF13041">
    <property type="entry name" value="PPR_2"/>
    <property type="match status" value="1"/>
</dbReference>
<evidence type="ECO:0000256" key="3">
    <source>
        <dbReference type="SAM" id="MobiDB-lite"/>
    </source>
</evidence>
<gene>
    <name evidence="4" type="ORF">SEMRO_1595_G284660.1</name>
</gene>
<dbReference type="Proteomes" id="UP001153069">
    <property type="component" value="Unassembled WGS sequence"/>
</dbReference>
<dbReference type="OrthoDB" id="44725at2759"/>